<dbReference type="eggNOG" id="ENOG502RYFA">
    <property type="taxonomic scope" value="Eukaryota"/>
</dbReference>
<dbReference type="OMA" id="KMECESI"/>
<dbReference type="Gramene" id="OB12G10090.1">
    <property type="protein sequence ID" value="OB12G10090.1"/>
    <property type="gene ID" value="OB12G10090"/>
</dbReference>
<name>J3NAK1_ORYBR</name>
<keyword evidence="4" id="KW-1185">Reference proteome</keyword>
<reference evidence="3" key="2">
    <citation type="submission" date="2013-04" db="UniProtKB">
        <authorList>
            <consortium name="EnsemblPlants"/>
        </authorList>
    </citation>
    <scope>IDENTIFICATION</scope>
</reference>
<dbReference type="STRING" id="4533.J3NAK1"/>
<organism evidence="3">
    <name type="scientific">Oryza brachyantha</name>
    <name type="common">malo sina</name>
    <dbReference type="NCBI Taxonomy" id="4533"/>
    <lineage>
        <taxon>Eukaryota</taxon>
        <taxon>Viridiplantae</taxon>
        <taxon>Streptophyta</taxon>
        <taxon>Embryophyta</taxon>
        <taxon>Tracheophyta</taxon>
        <taxon>Spermatophyta</taxon>
        <taxon>Magnoliopsida</taxon>
        <taxon>Liliopsida</taxon>
        <taxon>Poales</taxon>
        <taxon>Poaceae</taxon>
        <taxon>BOP clade</taxon>
        <taxon>Oryzoideae</taxon>
        <taxon>Oryzeae</taxon>
        <taxon>Oryzinae</taxon>
        <taxon>Oryza</taxon>
    </lineage>
</organism>
<dbReference type="PANTHER" id="PTHR47718:SF13">
    <property type="entry name" value="OS09G0290500 PROTEIN"/>
    <property type="match status" value="1"/>
</dbReference>
<sequence>MDESRASLEDQEEYDMMINLRSKSEKQGYDYYNKYAKGKGFSIRKDYIRRHCLSKEVFHRRYTCSRQGYRKDMYMDPNKRSRQPRAFTRCGCDAQLEIKLDKERGDWYVLEFVSKHSHPMCKPDEVAFLRSLRRLTEAQKANVMGLKDVGLQQHQVMDVMERDHGGYEATGFTSRDLYNFFVRQRKKRIQEGDAEHVIKLFWTDAQSRIDYDAFGEVVVFDSTYRVNKYNLPFIPFVGVNHHGSTIIFACAIVSDEKEAELDAKASQSLPFTDNDASPIEKDAACVFTPRAFKKVKMEIYKVMDWEFIDIIDEDICVRYVLSLKQTEKIIIVKCLYEEASLVSVVCPCRKMECESIPCEHIFSVIHFLNLERIPECCIVPRWTLRAKYAFPSDRYGEVYTWSEQMERYRQLHTFGSEAFFKCSMSEERTLKVMKFLQSLIHEDETSASIDMESQYGHVIGQSSRSNIGYTDHVHDPIEVIPKGAPTRRMRGFLEKRERKCGYCRVRSHTIRTCSIYLRKVAQDV</sequence>
<reference evidence="3" key="1">
    <citation type="journal article" date="2013" name="Nat. Commun.">
        <title>Whole-genome sequencing of Oryza brachyantha reveals mechanisms underlying Oryza genome evolution.</title>
        <authorList>
            <person name="Chen J."/>
            <person name="Huang Q."/>
            <person name="Gao D."/>
            <person name="Wang J."/>
            <person name="Lang Y."/>
            <person name="Liu T."/>
            <person name="Li B."/>
            <person name="Bai Z."/>
            <person name="Luis Goicoechea J."/>
            <person name="Liang C."/>
            <person name="Chen C."/>
            <person name="Zhang W."/>
            <person name="Sun S."/>
            <person name="Liao Y."/>
            <person name="Zhang X."/>
            <person name="Yang L."/>
            <person name="Song C."/>
            <person name="Wang M."/>
            <person name="Shi J."/>
            <person name="Liu G."/>
            <person name="Liu J."/>
            <person name="Zhou H."/>
            <person name="Zhou W."/>
            <person name="Yu Q."/>
            <person name="An N."/>
            <person name="Chen Y."/>
            <person name="Cai Q."/>
            <person name="Wang B."/>
            <person name="Liu B."/>
            <person name="Min J."/>
            <person name="Huang Y."/>
            <person name="Wu H."/>
            <person name="Li Z."/>
            <person name="Zhang Y."/>
            <person name="Yin Y."/>
            <person name="Song W."/>
            <person name="Jiang J."/>
            <person name="Jackson S.A."/>
            <person name="Wing R.A."/>
            <person name="Wang J."/>
            <person name="Chen M."/>
        </authorList>
    </citation>
    <scope>NUCLEOTIDE SEQUENCE [LARGE SCALE GENOMIC DNA]</scope>
    <source>
        <strain evidence="3">cv. IRGC 101232</strain>
    </source>
</reference>
<keyword evidence="1" id="KW-0862">Zinc</keyword>
<dbReference type="InterPro" id="IPR004330">
    <property type="entry name" value="FAR1_DNA_bnd_dom"/>
</dbReference>
<evidence type="ECO:0000313" key="3">
    <source>
        <dbReference type="EnsemblPlants" id="OB12G10090.1"/>
    </source>
</evidence>
<dbReference type="Pfam" id="PF03101">
    <property type="entry name" value="FAR1"/>
    <property type="match status" value="1"/>
</dbReference>
<dbReference type="EnsemblPlants" id="OB12G10090.1">
    <property type="protein sequence ID" value="OB12G10090.1"/>
    <property type="gene ID" value="OB12G10090"/>
</dbReference>
<keyword evidence="1" id="KW-0863">Zinc-finger</keyword>
<feature type="domain" description="SWIM-type" evidence="2">
    <location>
        <begin position="319"/>
        <end position="369"/>
    </location>
</feature>
<accession>J3NAK1</accession>
<keyword evidence="1" id="KW-0479">Metal-binding</keyword>
<protein>
    <recommendedName>
        <fullName evidence="2">SWIM-type domain-containing protein</fullName>
    </recommendedName>
</protein>
<dbReference type="AlphaFoldDB" id="J3NAK1"/>
<evidence type="ECO:0000259" key="2">
    <source>
        <dbReference type="PROSITE" id="PS50966"/>
    </source>
</evidence>
<dbReference type="InterPro" id="IPR007527">
    <property type="entry name" value="Znf_SWIM"/>
</dbReference>
<dbReference type="PROSITE" id="PS50966">
    <property type="entry name" value="ZF_SWIM"/>
    <property type="match status" value="1"/>
</dbReference>
<dbReference type="PANTHER" id="PTHR47718">
    <property type="entry name" value="OS01G0519700 PROTEIN"/>
    <property type="match status" value="1"/>
</dbReference>
<dbReference type="Proteomes" id="UP000006038">
    <property type="component" value="Chromosome 12"/>
</dbReference>
<evidence type="ECO:0000313" key="4">
    <source>
        <dbReference type="Proteomes" id="UP000006038"/>
    </source>
</evidence>
<dbReference type="Pfam" id="PF10551">
    <property type="entry name" value="MULE"/>
    <property type="match status" value="1"/>
</dbReference>
<evidence type="ECO:0000256" key="1">
    <source>
        <dbReference type="PROSITE-ProRule" id="PRU00325"/>
    </source>
</evidence>
<proteinExistence type="predicted"/>
<dbReference type="HOGENOM" id="CLU_008459_9_1_1"/>
<dbReference type="InterPro" id="IPR018289">
    <property type="entry name" value="MULE_transposase_dom"/>
</dbReference>
<dbReference type="GO" id="GO:0008270">
    <property type="term" value="F:zinc ion binding"/>
    <property type="evidence" value="ECO:0007669"/>
    <property type="project" value="UniProtKB-KW"/>
</dbReference>